<dbReference type="RefSeq" id="WP_123087137.1">
    <property type="nucleotide sequence ID" value="NZ_RIBS01000002.1"/>
</dbReference>
<evidence type="ECO:0000313" key="9">
    <source>
        <dbReference type="EMBL" id="RNF85354.1"/>
    </source>
</evidence>
<dbReference type="GO" id="GO:0016780">
    <property type="term" value="F:phosphotransferase activity, for other substituted phosphate groups"/>
    <property type="evidence" value="ECO:0007669"/>
    <property type="project" value="InterPro"/>
</dbReference>
<evidence type="ECO:0000256" key="6">
    <source>
        <dbReference type="ARBA" id="ARBA00023136"/>
    </source>
</evidence>
<evidence type="ECO:0000256" key="4">
    <source>
        <dbReference type="ARBA" id="ARBA00022692"/>
    </source>
</evidence>
<dbReference type="PANTHER" id="PTHR22926:SF3">
    <property type="entry name" value="UNDECAPRENYL-PHOSPHATE ALPHA-N-ACETYLGLUCOSAMINYL 1-PHOSPHATE TRANSFERASE"/>
    <property type="match status" value="1"/>
</dbReference>
<dbReference type="GO" id="GO:0009103">
    <property type="term" value="P:lipopolysaccharide biosynthetic process"/>
    <property type="evidence" value="ECO:0007669"/>
    <property type="project" value="TreeGrafter"/>
</dbReference>
<feature type="transmembrane region" description="Helical" evidence="8">
    <location>
        <begin position="283"/>
        <end position="304"/>
    </location>
</feature>
<evidence type="ECO:0000256" key="8">
    <source>
        <dbReference type="SAM" id="Phobius"/>
    </source>
</evidence>
<feature type="binding site" evidence="7">
    <location>
        <position position="210"/>
    </location>
    <ligand>
        <name>Mg(2+)</name>
        <dbReference type="ChEBI" id="CHEBI:18420"/>
    </ligand>
</feature>
<organism evidence="9 10">
    <name type="scientific">Montanilutibacter psychrotolerans</name>
    <dbReference type="NCBI Taxonomy" id="1327343"/>
    <lineage>
        <taxon>Bacteria</taxon>
        <taxon>Pseudomonadati</taxon>
        <taxon>Pseudomonadota</taxon>
        <taxon>Gammaproteobacteria</taxon>
        <taxon>Lysobacterales</taxon>
        <taxon>Lysobacteraceae</taxon>
        <taxon>Montanilutibacter</taxon>
    </lineage>
</organism>
<feature type="transmembrane region" description="Helical" evidence="8">
    <location>
        <begin position="112"/>
        <end position="130"/>
    </location>
</feature>
<keyword evidence="3 9" id="KW-0808">Transferase</keyword>
<dbReference type="EMBL" id="RIBS01000002">
    <property type="protein sequence ID" value="RNF85354.1"/>
    <property type="molecule type" value="Genomic_DNA"/>
</dbReference>
<gene>
    <name evidence="9" type="ORF">EER27_06215</name>
</gene>
<keyword evidence="10" id="KW-1185">Reference proteome</keyword>
<keyword evidence="2" id="KW-1003">Cell membrane</keyword>
<keyword evidence="7" id="KW-0460">Magnesium</keyword>
<dbReference type="GO" id="GO:0046872">
    <property type="term" value="F:metal ion binding"/>
    <property type="evidence" value="ECO:0007669"/>
    <property type="project" value="UniProtKB-KW"/>
</dbReference>
<dbReference type="GO" id="GO:0005886">
    <property type="term" value="C:plasma membrane"/>
    <property type="evidence" value="ECO:0007669"/>
    <property type="project" value="UniProtKB-SubCell"/>
</dbReference>
<keyword evidence="7" id="KW-0479">Metal-binding</keyword>
<accession>A0A3M8T1G3</accession>
<dbReference type="Pfam" id="PF00953">
    <property type="entry name" value="Glycos_transf_4"/>
    <property type="match status" value="1"/>
</dbReference>
<evidence type="ECO:0000256" key="1">
    <source>
        <dbReference type="ARBA" id="ARBA00004651"/>
    </source>
</evidence>
<feature type="transmembrane region" description="Helical" evidence="8">
    <location>
        <begin position="237"/>
        <end position="255"/>
    </location>
</feature>
<comment type="cofactor">
    <cofactor evidence="7">
        <name>Mg(2+)</name>
        <dbReference type="ChEBI" id="CHEBI:18420"/>
    </cofactor>
</comment>
<dbReference type="GO" id="GO:0071555">
    <property type="term" value="P:cell wall organization"/>
    <property type="evidence" value="ECO:0007669"/>
    <property type="project" value="TreeGrafter"/>
</dbReference>
<feature type="transmembrane region" description="Helical" evidence="8">
    <location>
        <begin position="211"/>
        <end position="231"/>
    </location>
</feature>
<name>A0A3M8T1G3_9GAMM</name>
<feature type="transmembrane region" description="Helical" evidence="8">
    <location>
        <begin position="310"/>
        <end position="332"/>
    </location>
</feature>
<dbReference type="AlphaFoldDB" id="A0A3M8T1G3"/>
<dbReference type="InterPro" id="IPR000715">
    <property type="entry name" value="Glycosyl_transferase_4"/>
</dbReference>
<comment type="subcellular location">
    <subcellularLocation>
        <location evidence="1">Cell membrane</location>
        <topology evidence="1">Multi-pass membrane protein</topology>
    </subcellularLocation>
</comment>
<evidence type="ECO:0000256" key="3">
    <source>
        <dbReference type="ARBA" id="ARBA00022679"/>
    </source>
</evidence>
<evidence type="ECO:0000313" key="10">
    <source>
        <dbReference type="Proteomes" id="UP000267049"/>
    </source>
</evidence>
<evidence type="ECO:0000256" key="2">
    <source>
        <dbReference type="ARBA" id="ARBA00022475"/>
    </source>
</evidence>
<feature type="binding site" evidence="7">
    <location>
        <position position="154"/>
    </location>
    <ligand>
        <name>Mg(2+)</name>
        <dbReference type="ChEBI" id="CHEBI:18420"/>
    </ligand>
</feature>
<evidence type="ECO:0000256" key="5">
    <source>
        <dbReference type="ARBA" id="ARBA00022989"/>
    </source>
</evidence>
<feature type="transmembrane region" description="Helical" evidence="8">
    <location>
        <begin position="59"/>
        <end position="78"/>
    </location>
</feature>
<comment type="caution">
    <text evidence="9">The sequence shown here is derived from an EMBL/GenBank/DDBJ whole genome shotgun (WGS) entry which is preliminary data.</text>
</comment>
<dbReference type="CDD" id="cd06854">
    <property type="entry name" value="GT_WbpL_WbcO_like"/>
    <property type="match status" value="1"/>
</dbReference>
<protein>
    <submittedName>
        <fullName evidence="9">Glycosyltransferase family 4 protein</fullName>
    </submittedName>
</protein>
<keyword evidence="4 8" id="KW-0812">Transmembrane</keyword>
<feature type="transmembrane region" description="Helical" evidence="8">
    <location>
        <begin position="136"/>
        <end position="153"/>
    </location>
</feature>
<reference evidence="9 10" key="1">
    <citation type="submission" date="2018-11" db="EMBL/GenBank/DDBJ databases">
        <title>Lysobacter cryohumiis sp. nov., isolated from soil in the Tianshan Mountains, Xinjiang, China.</title>
        <authorList>
            <person name="Luo Y."/>
            <person name="Sheng H."/>
        </authorList>
    </citation>
    <scope>NUCLEOTIDE SEQUENCE [LARGE SCALE GENOMIC DNA]</scope>
    <source>
        <strain evidence="9 10">ZS60</strain>
    </source>
</reference>
<feature type="transmembrane region" description="Helical" evidence="8">
    <location>
        <begin position="84"/>
        <end position="103"/>
    </location>
</feature>
<feature type="transmembrane region" description="Helical" evidence="8">
    <location>
        <begin position="17"/>
        <end position="38"/>
    </location>
</feature>
<dbReference type="OrthoDB" id="9783652at2"/>
<sequence>MRLEGIVLDGVTAGSGMIWFAFFFALGAAGTAVARGYARHRNLVDLPGERRSHSTPTPRGGGVSIVAALMVAMFVLALRGTPQVAALLAMAIGLAMVAGIGMIDDHRPLSPWLRLSVHAVAATLLGLAIADSAQSPLAGLFAFALAMALTNVWNFMDGINGIAASQAALVAGLLAGWQAGAWSALALALVAACLGFLPFNFPRARIFLGDVGSGAIGFALAGLLALVIRLPDSGADLLLLLPLSAFLVDAGLTLLRRAVRGERWWTAHAQHAYQVWARRSGHAWVTVAYAAWTLAAVALAASLGNASQTFILKITVAWYTTAAVAWGVLQALDPNKSAGKRQPQKDGE</sequence>
<proteinExistence type="predicted"/>
<dbReference type="PANTHER" id="PTHR22926">
    <property type="entry name" value="PHOSPHO-N-ACETYLMURAMOYL-PENTAPEPTIDE-TRANSFERASE"/>
    <property type="match status" value="1"/>
</dbReference>
<dbReference type="GO" id="GO:0044038">
    <property type="term" value="P:cell wall macromolecule biosynthetic process"/>
    <property type="evidence" value="ECO:0007669"/>
    <property type="project" value="TreeGrafter"/>
</dbReference>
<keyword evidence="5 8" id="KW-1133">Transmembrane helix</keyword>
<evidence type="ECO:0000256" key="7">
    <source>
        <dbReference type="PIRSR" id="PIRSR600715-1"/>
    </source>
</evidence>
<feature type="transmembrane region" description="Helical" evidence="8">
    <location>
        <begin position="181"/>
        <end position="199"/>
    </location>
</feature>
<keyword evidence="6 8" id="KW-0472">Membrane</keyword>
<dbReference type="Proteomes" id="UP000267049">
    <property type="component" value="Unassembled WGS sequence"/>
</dbReference>